<dbReference type="EMBL" id="JAHUTJ010003433">
    <property type="protein sequence ID" value="MED6265616.1"/>
    <property type="molecule type" value="Genomic_DNA"/>
</dbReference>
<organism evidence="1 2">
    <name type="scientific">Characodon lateralis</name>
    <dbReference type="NCBI Taxonomy" id="208331"/>
    <lineage>
        <taxon>Eukaryota</taxon>
        <taxon>Metazoa</taxon>
        <taxon>Chordata</taxon>
        <taxon>Craniata</taxon>
        <taxon>Vertebrata</taxon>
        <taxon>Euteleostomi</taxon>
        <taxon>Actinopterygii</taxon>
        <taxon>Neopterygii</taxon>
        <taxon>Teleostei</taxon>
        <taxon>Neoteleostei</taxon>
        <taxon>Acanthomorphata</taxon>
        <taxon>Ovalentaria</taxon>
        <taxon>Atherinomorphae</taxon>
        <taxon>Cyprinodontiformes</taxon>
        <taxon>Goodeidae</taxon>
        <taxon>Characodon</taxon>
    </lineage>
</organism>
<protein>
    <submittedName>
        <fullName evidence="1">Uncharacterized protein</fullName>
    </submittedName>
</protein>
<evidence type="ECO:0000313" key="1">
    <source>
        <dbReference type="EMBL" id="MED6265616.1"/>
    </source>
</evidence>
<comment type="caution">
    <text evidence="1">The sequence shown here is derived from an EMBL/GenBank/DDBJ whole genome shotgun (WGS) entry which is preliminary data.</text>
</comment>
<keyword evidence="2" id="KW-1185">Reference proteome</keyword>
<sequence length="99" mass="11283">MMLNNLLESKYEKWKKTTSYGMDKPFSIQVGQVLYGKKMVNGLNLYTALSSPQRQRPQTLYTTISHSPIYTLVSYNMATAAMGRTDRSEAAINRRNQAL</sequence>
<name>A0ABU7CS78_9TELE</name>
<evidence type="ECO:0000313" key="2">
    <source>
        <dbReference type="Proteomes" id="UP001352852"/>
    </source>
</evidence>
<reference evidence="1 2" key="1">
    <citation type="submission" date="2021-06" db="EMBL/GenBank/DDBJ databases">
        <authorList>
            <person name="Palmer J.M."/>
        </authorList>
    </citation>
    <scope>NUCLEOTIDE SEQUENCE [LARGE SCALE GENOMIC DNA]</scope>
    <source>
        <strain evidence="1 2">CL_MEX2019</strain>
        <tissue evidence="1">Muscle</tissue>
    </source>
</reference>
<gene>
    <name evidence="1" type="ORF">CHARACLAT_027349</name>
</gene>
<dbReference type="Proteomes" id="UP001352852">
    <property type="component" value="Unassembled WGS sequence"/>
</dbReference>
<proteinExistence type="predicted"/>
<accession>A0ABU7CS78</accession>